<feature type="region of interest" description="Disordered" evidence="1">
    <location>
        <begin position="134"/>
        <end position="156"/>
    </location>
</feature>
<dbReference type="EMBL" id="BGZK01000402">
    <property type="protein sequence ID" value="GBP41620.1"/>
    <property type="molecule type" value="Genomic_DNA"/>
</dbReference>
<evidence type="ECO:0000256" key="1">
    <source>
        <dbReference type="SAM" id="MobiDB-lite"/>
    </source>
</evidence>
<feature type="compositionally biased region" description="Basic residues" evidence="1">
    <location>
        <begin position="141"/>
        <end position="151"/>
    </location>
</feature>
<organism evidence="2 3">
    <name type="scientific">Eumeta variegata</name>
    <name type="common">Bagworm moth</name>
    <name type="synonym">Eumeta japonica</name>
    <dbReference type="NCBI Taxonomy" id="151549"/>
    <lineage>
        <taxon>Eukaryota</taxon>
        <taxon>Metazoa</taxon>
        <taxon>Ecdysozoa</taxon>
        <taxon>Arthropoda</taxon>
        <taxon>Hexapoda</taxon>
        <taxon>Insecta</taxon>
        <taxon>Pterygota</taxon>
        <taxon>Neoptera</taxon>
        <taxon>Endopterygota</taxon>
        <taxon>Lepidoptera</taxon>
        <taxon>Glossata</taxon>
        <taxon>Ditrysia</taxon>
        <taxon>Tineoidea</taxon>
        <taxon>Psychidae</taxon>
        <taxon>Oiketicinae</taxon>
        <taxon>Eumeta</taxon>
    </lineage>
</organism>
<dbReference type="OrthoDB" id="10017160at2759"/>
<comment type="caution">
    <text evidence="2">The sequence shown here is derived from an EMBL/GenBank/DDBJ whole genome shotgun (WGS) entry which is preliminary data.</text>
</comment>
<dbReference type="Proteomes" id="UP000299102">
    <property type="component" value="Unassembled WGS sequence"/>
</dbReference>
<reference evidence="2 3" key="1">
    <citation type="journal article" date="2019" name="Commun. Biol.">
        <title>The bagworm genome reveals a unique fibroin gene that provides high tensile strength.</title>
        <authorList>
            <person name="Kono N."/>
            <person name="Nakamura H."/>
            <person name="Ohtoshi R."/>
            <person name="Tomita M."/>
            <person name="Numata K."/>
            <person name="Arakawa K."/>
        </authorList>
    </citation>
    <scope>NUCLEOTIDE SEQUENCE [LARGE SCALE GENOMIC DNA]</scope>
</reference>
<sequence length="177" mass="19341">MQRFSGGDSNAVYDTGTSDEIYCYDPETKTQSAQWVFLFEEILLNRNVGKKILASFYEMTGHYATTVLEDKKKKQPLQAGGCVQAGYVSCLTVEKNILAGFQCAVSLNAGAVHAQGKKTHKGPSPLEQRMDAPCNRGAHGAPRRVNGRPGRRLGIGYTRRPQRHLNAQALGLAGRAM</sequence>
<evidence type="ECO:0000313" key="3">
    <source>
        <dbReference type="Proteomes" id="UP000299102"/>
    </source>
</evidence>
<protein>
    <submittedName>
        <fullName evidence="2">Uncharacterized protein</fullName>
    </submittedName>
</protein>
<evidence type="ECO:0000313" key="2">
    <source>
        <dbReference type="EMBL" id="GBP41620.1"/>
    </source>
</evidence>
<dbReference type="AlphaFoldDB" id="A0A4C1VSX7"/>
<keyword evidence="3" id="KW-1185">Reference proteome</keyword>
<proteinExistence type="predicted"/>
<accession>A0A4C1VSX7</accession>
<gene>
    <name evidence="2" type="ORF">EVAR_34053_1</name>
</gene>
<name>A0A4C1VSX7_EUMVA</name>